<accession>A0A0H5BIF0</accession>
<protein>
    <submittedName>
        <fullName evidence="1">Uncharacterized protein</fullName>
    </submittedName>
</protein>
<name>A0A0H5BIF0_9EUKA</name>
<dbReference type="AlphaFoldDB" id="A0A0H5BIF0"/>
<proteinExistence type="predicted"/>
<evidence type="ECO:0000313" key="1">
    <source>
        <dbReference type="EMBL" id="BAS01921.1"/>
    </source>
</evidence>
<geneLocation type="nucleomorph" evidence="1"/>
<organism evidence="1">
    <name type="scientific">Amorphochlora amoebiformis</name>
    <dbReference type="NCBI Taxonomy" id="1561963"/>
    <lineage>
        <taxon>Eukaryota</taxon>
        <taxon>Sar</taxon>
        <taxon>Rhizaria</taxon>
        <taxon>Cercozoa</taxon>
        <taxon>Chlorarachniophyceae</taxon>
        <taxon>Amorphochlora</taxon>
    </lineage>
</organism>
<keyword evidence="1" id="KW-0542">Nucleomorph</keyword>
<dbReference type="EMBL" id="AB996603">
    <property type="protein sequence ID" value="BAS01921.1"/>
    <property type="molecule type" value="Genomic_DNA"/>
</dbReference>
<reference evidence="1" key="1">
    <citation type="journal article" date="2015" name="Genome Biol. Evol.">
        <title>Nucleomorph Genome Sequences of Two Chlorarachniophytes, Amorphochlora amoebiformis and Lotharella vacuolata.</title>
        <authorList>
            <person name="Suzuki S."/>
            <person name="Shirato S."/>
            <person name="Hirakawa Y."/>
            <person name="Ishida K."/>
        </authorList>
    </citation>
    <scope>NUCLEOTIDE SEQUENCE</scope>
    <source>
        <strain evidence="1">CCMP2058</strain>
    </source>
</reference>
<sequence>MVSIYSYIRISYCKKLFYRFLRKSLIFSLKIVNIDTIIFKKQVSKKRSFLQLLSSSNNLSNLVNIRLNKKDSFYFKIKNQIKKDNIKIETILNKLYLQFGYYNYLTKQFKIVRILNHLGIAGFVDGTFIKFKFSISSIHILKNCSKKEIQLRNISFLLLSRISEYNNSIDLVIMTYERISNIFRKVNMYTILAIKKKTFFKMYSIMIANKKLILNLAEGYNFQLYK</sequence>